<evidence type="ECO:0000259" key="6">
    <source>
        <dbReference type="Pfam" id="PF07669"/>
    </source>
</evidence>
<evidence type="ECO:0000313" key="9">
    <source>
        <dbReference type="Proteomes" id="UP001589647"/>
    </source>
</evidence>
<comment type="caution">
    <text evidence="8">The sequence shown here is derived from an EMBL/GenBank/DDBJ whole genome shotgun (WGS) entry which is preliminary data.</text>
</comment>
<evidence type="ECO:0000259" key="7">
    <source>
        <dbReference type="Pfam" id="PF22654"/>
    </source>
</evidence>
<dbReference type="InterPro" id="IPR029063">
    <property type="entry name" value="SAM-dependent_MTases_sf"/>
</dbReference>
<keyword evidence="2 8" id="KW-0489">Methyltransferase</keyword>
<dbReference type="GO" id="GO:0009007">
    <property type="term" value="F:site-specific DNA-methyltransferase (adenine-specific) activity"/>
    <property type="evidence" value="ECO:0007669"/>
    <property type="project" value="UniProtKB-EC"/>
</dbReference>
<name>A0ABV5IPF6_9ACTN</name>
<evidence type="ECO:0000256" key="3">
    <source>
        <dbReference type="ARBA" id="ARBA00022679"/>
    </source>
</evidence>
<evidence type="ECO:0000256" key="4">
    <source>
        <dbReference type="ARBA" id="ARBA00022691"/>
    </source>
</evidence>
<keyword evidence="4" id="KW-0949">S-adenosyl-L-methionine</keyword>
<evidence type="ECO:0000256" key="1">
    <source>
        <dbReference type="ARBA" id="ARBA00011900"/>
    </source>
</evidence>
<dbReference type="Proteomes" id="UP001589647">
    <property type="component" value="Unassembled WGS sequence"/>
</dbReference>
<evidence type="ECO:0000256" key="2">
    <source>
        <dbReference type="ARBA" id="ARBA00022603"/>
    </source>
</evidence>
<dbReference type="GO" id="GO:0032259">
    <property type="term" value="P:methylation"/>
    <property type="evidence" value="ECO:0007669"/>
    <property type="project" value="UniProtKB-KW"/>
</dbReference>
<dbReference type="SUPFAM" id="SSF53335">
    <property type="entry name" value="S-adenosyl-L-methionine-dependent methyltransferases"/>
    <property type="match status" value="1"/>
</dbReference>
<reference evidence="8 9" key="1">
    <citation type="submission" date="2024-09" db="EMBL/GenBank/DDBJ databases">
        <authorList>
            <person name="Sun Q."/>
            <person name="Mori K."/>
        </authorList>
    </citation>
    <scope>NUCLEOTIDE SEQUENCE [LARGE SCALE GENOMIC DNA]</scope>
    <source>
        <strain evidence="8 9">CCM 3426</strain>
    </source>
</reference>
<comment type="catalytic activity">
    <reaction evidence="5">
        <text>a 2'-deoxyadenosine in DNA + S-adenosyl-L-methionine = an N(6)-methyl-2'-deoxyadenosine in DNA + S-adenosyl-L-homocysteine + H(+)</text>
        <dbReference type="Rhea" id="RHEA:15197"/>
        <dbReference type="Rhea" id="RHEA-COMP:12418"/>
        <dbReference type="Rhea" id="RHEA-COMP:12419"/>
        <dbReference type="ChEBI" id="CHEBI:15378"/>
        <dbReference type="ChEBI" id="CHEBI:57856"/>
        <dbReference type="ChEBI" id="CHEBI:59789"/>
        <dbReference type="ChEBI" id="CHEBI:90615"/>
        <dbReference type="ChEBI" id="CHEBI:90616"/>
        <dbReference type="EC" id="2.1.1.72"/>
    </reaction>
</comment>
<dbReference type="InterPro" id="IPR054277">
    <property type="entry name" value="DUF7008"/>
</dbReference>
<dbReference type="Pfam" id="PF22654">
    <property type="entry name" value="DUF7008"/>
    <property type="match status" value="1"/>
</dbReference>
<dbReference type="NCBIfam" id="NF033451">
    <property type="entry name" value="BREX_2_MTaseX"/>
    <property type="match status" value="1"/>
</dbReference>
<accession>A0ABV5IPF6</accession>
<dbReference type="RefSeq" id="WP_229825028.1">
    <property type="nucleotide sequence ID" value="NZ_BMRC01000041.1"/>
</dbReference>
<dbReference type="Pfam" id="PF07669">
    <property type="entry name" value="Eco57I"/>
    <property type="match status" value="1"/>
</dbReference>
<dbReference type="InterPro" id="IPR002052">
    <property type="entry name" value="DNA_methylase_N6_adenine_CS"/>
</dbReference>
<keyword evidence="9" id="KW-1185">Reference proteome</keyword>
<dbReference type="EMBL" id="JBHMEI010000032">
    <property type="protein sequence ID" value="MFB9205915.1"/>
    <property type="molecule type" value="Genomic_DNA"/>
</dbReference>
<dbReference type="InterPro" id="IPR011639">
    <property type="entry name" value="MethylTrfase_TaqI-like_dom"/>
</dbReference>
<proteinExistence type="predicted"/>
<dbReference type="InterPro" id="IPR050953">
    <property type="entry name" value="N4_N6_ade-DNA_methylase"/>
</dbReference>
<keyword evidence="3 8" id="KW-0808">Transferase</keyword>
<dbReference type="PANTHER" id="PTHR33841">
    <property type="entry name" value="DNA METHYLTRANSFERASE YEEA-RELATED"/>
    <property type="match status" value="1"/>
</dbReference>
<protein>
    <recommendedName>
        <fullName evidence="1">site-specific DNA-methyltransferase (adenine-specific)</fullName>
        <ecNumber evidence="1">2.1.1.72</ecNumber>
    </recommendedName>
</protein>
<dbReference type="PROSITE" id="PS00092">
    <property type="entry name" value="N6_MTASE"/>
    <property type="match status" value="1"/>
</dbReference>
<feature type="domain" description="Type II methyltransferase M.TaqI-like" evidence="6">
    <location>
        <begin position="278"/>
        <end position="464"/>
    </location>
</feature>
<dbReference type="PRINTS" id="PR00507">
    <property type="entry name" value="N12N6MTFRASE"/>
</dbReference>
<dbReference type="Gene3D" id="3.40.50.150">
    <property type="entry name" value="Vaccinia Virus protein VP39"/>
    <property type="match status" value="1"/>
</dbReference>
<sequence>MAGVDREALKTDLQRQVKLLIEDLRERSAENEFADRLDTEYQAARRAKRTANGFGVWREDRVIQSAVAWVLATVFVRFCEDNELIDLPFIAGPGERLALATERAEERFRTAPIDADADYLTARSWLIASFDALSASPVAAGLFSKRHNPMWSITPSHDAAKQLLAFWRRTDESGAIVHDFTDLSWNTRFLGDLYQDLSDHAKDAYALLQTPDFVERFILDLTLTPALEAFPLTEEFRLIDPTCGSGHFLLGAFDRLLAGWRKKAEGVNDWELIRRALNSIHGVDKNPFAAAIARFRLLIAAMKAGQIKRLATAPAFPINVAVADSLWHHSHSGRTGTLFDISGEKTGKDRPFTYTEEDIYDYPGVLERGSYHVVVGNPPYIAVRDSAEREAYRKAFKDVCGGKYVLSVPSVALFFELARGRRSGKPGYIGQITSNSFMKREFGDKLIENYLAQKVELTHVIDTSGAYIPGHGTPTVILVGRNQISRIGGMVHAVRSVQGEPNIPDDPSRGHVWKEIEEHVEDARYEGKWITAGLVDRARYFGRHPWVLAAGGLELIEQLDKVSQGRVDSVADSVGITSFTLEDDVYLMSTYTACRRGITPAWRRRMVVGDSVRDWGQLDGEVAIFPYTADFEPIDVEYVKPLLLHMWPYRTVVSNNVLFGGKTKIQGGLKWSEYGRLTSRKLRTPFAITFSEMATHNHFSFGRSGSVFKNSAPVIKLMDGEEADSHLALLGVLNSSVACFWLRQRCFPKGGSGIGRGIQPEAWMERYVFNSSNVEKLPLPIGRPLELARELDGLAQELSVQVPWAVCMNGVPTRKRFDKAKTAAEWIRARMIALQEELDWETYRLYGLISEREAAELRADPATVPDIRFGERAFEFVLASQQDAGEVDTHWFRRHNAEPVREIPAEWPEAYRRVVAKRIEIIRRRRDLALIERPECKRRWHQKSWADREAEAIRGWLLDRCEDSSLWFRNRGGQPDPRVMTVNQLADALRRDVTGQGKDVLSVAELYARDHLGKPDLDVAAVLKMVIADQHVPYLAALRYTEAGLRKHVQWEEVWDKQRKEDRTGERLDIQVPPKYTGTDFTSKAFFDLRGKLDVPKERFTSYPQAGPDGDESLLIGWAGWNHGEQGLALARLLAERVDGDAWGKERVVPLLAGLAEIMPWVWQWHAEKDEWGDSLAEDLSSVLMDYQSRYSLSQDDLKAWRPEKAARKRRAKKE</sequence>
<gene>
    <name evidence="8" type="primary">pglX</name>
    <name evidence="8" type="ORF">ACFFV7_32300</name>
</gene>
<evidence type="ECO:0000256" key="5">
    <source>
        <dbReference type="ARBA" id="ARBA00047942"/>
    </source>
</evidence>
<evidence type="ECO:0000313" key="8">
    <source>
        <dbReference type="EMBL" id="MFB9205915.1"/>
    </source>
</evidence>
<organism evidence="8 9">
    <name type="scientific">Nonomuraea spiralis</name>
    <dbReference type="NCBI Taxonomy" id="46182"/>
    <lineage>
        <taxon>Bacteria</taxon>
        <taxon>Bacillati</taxon>
        <taxon>Actinomycetota</taxon>
        <taxon>Actinomycetes</taxon>
        <taxon>Streptosporangiales</taxon>
        <taxon>Streptosporangiaceae</taxon>
        <taxon>Nonomuraea</taxon>
    </lineage>
</organism>
<feature type="domain" description="DUF7008" evidence="7">
    <location>
        <begin position="831"/>
        <end position="1211"/>
    </location>
</feature>
<dbReference type="PANTHER" id="PTHR33841:SF1">
    <property type="entry name" value="DNA METHYLTRANSFERASE A"/>
    <property type="match status" value="1"/>
</dbReference>
<dbReference type="EC" id="2.1.1.72" evidence="1"/>